<dbReference type="Gene3D" id="3.30.530.20">
    <property type="match status" value="1"/>
</dbReference>
<feature type="domain" description="Coenzyme Q-binding protein COQ10 START" evidence="1">
    <location>
        <begin position="10"/>
        <end position="129"/>
    </location>
</feature>
<evidence type="ECO:0000313" key="3">
    <source>
        <dbReference type="Proteomes" id="UP000296706"/>
    </source>
</evidence>
<accession>A0A4D6HE24</accession>
<dbReference type="STRING" id="1457250.GCA_000755225_01742"/>
<dbReference type="KEGG" id="hsn:DV733_14375"/>
<dbReference type="InterPro" id="IPR005031">
    <property type="entry name" value="COQ10_START"/>
</dbReference>
<protein>
    <submittedName>
        <fullName evidence="2">Cyclase</fullName>
    </submittedName>
</protein>
<dbReference type="SUPFAM" id="SSF55961">
    <property type="entry name" value="Bet v1-like"/>
    <property type="match status" value="1"/>
</dbReference>
<sequence>MATYKRSVRVDAPLDRVWEFHSSGDGLVALTPGWMNLEIESETGPDGEPDPDILETGSQIVSTVRPFGVGPRQRWVSAIVERERDDDYAVFRDEMVEGPFPHWVHTHSFYGDGDETVVRDFVEYELPGGGLGRAASPLAWVGFEPMFRYRHRKTKELLEPRR</sequence>
<dbReference type="GeneID" id="39849070"/>
<name>A0A4D6HE24_9EURY</name>
<evidence type="ECO:0000313" key="2">
    <source>
        <dbReference type="EMBL" id="QCC52344.1"/>
    </source>
</evidence>
<dbReference type="InterPro" id="IPR023393">
    <property type="entry name" value="START-like_dom_sf"/>
</dbReference>
<keyword evidence="3" id="KW-1185">Reference proteome</keyword>
<dbReference type="OrthoDB" id="10357at2157"/>
<proteinExistence type="predicted"/>
<organism evidence="2 3">
    <name type="scientific">Halapricum salinum</name>
    <dbReference type="NCBI Taxonomy" id="1457250"/>
    <lineage>
        <taxon>Archaea</taxon>
        <taxon>Methanobacteriati</taxon>
        <taxon>Methanobacteriota</taxon>
        <taxon>Stenosarchaea group</taxon>
        <taxon>Halobacteria</taxon>
        <taxon>Halobacteriales</taxon>
        <taxon>Haloarculaceae</taxon>
        <taxon>Halapricum</taxon>
    </lineage>
</organism>
<dbReference type="AlphaFoldDB" id="A0A4D6HE24"/>
<dbReference type="Pfam" id="PF03364">
    <property type="entry name" value="Polyketide_cyc"/>
    <property type="match status" value="1"/>
</dbReference>
<gene>
    <name evidence="2" type="ORF">DV733_14375</name>
</gene>
<evidence type="ECO:0000259" key="1">
    <source>
        <dbReference type="Pfam" id="PF03364"/>
    </source>
</evidence>
<dbReference type="Proteomes" id="UP000296706">
    <property type="component" value="Chromosome"/>
</dbReference>
<dbReference type="RefSeq" id="WP_049992671.1">
    <property type="nucleotide sequence ID" value="NZ_CP031310.1"/>
</dbReference>
<dbReference type="CDD" id="cd07820">
    <property type="entry name" value="SRPBCC_3"/>
    <property type="match status" value="1"/>
</dbReference>
<reference evidence="2 3" key="1">
    <citation type="journal article" date="2019" name="Nat. Commun.">
        <title>A new type of DNA phosphorothioation-based antiviral system in archaea.</title>
        <authorList>
            <person name="Xiong L."/>
            <person name="Liu S."/>
            <person name="Chen S."/>
            <person name="Xiao Y."/>
            <person name="Zhu B."/>
            <person name="Gao Y."/>
            <person name="Zhang Y."/>
            <person name="Chen B."/>
            <person name="Luo J."/>
            <person name="Deng Z."/>
            <person name="Chen X."/>
            <person name="Wang L."/>
            <person name="Chen S."/>
        </authorList>
    </citation>
    <scope>NUCLEOTIDE SEQUENCE [LARGE SCALE GENOMIC DNA]</scope>
    <source>
        <strain evidence="2 3">CBA1105</strain>
    </source>
</reference>
<dbReference type="EMBL" id="CP031310">
    <property type="protein sequence ID" value="QCC52344.1"/>
    <property type="molecule type" value="Genomic_DNA"/>
</dbReference>